<sequence>MFSLRGSFLLLLALKAVSVNAARPAFAGNMSFALTCELEIECPPKMFCYDGLCDCYGYYGHTGDDCQESSAAGQLIMLAALLTSAVFQQYQNFLTLYQLKKCDAFKAGTPAGTVLLACCSSTFFEACLLTVYLLVTIGADPDYTVNDTARPLIFGMLVIGKLTGMFAIPIMWMEIVVKSPGNNSDENKKKYKQLTRIIHATTIISSSVVFILLLLGKAALVSALFVLILLMLLALYQIASRKLAIMICKNFWELGLTPSEDKFSNNAEKSGHKVGGSERSEPIEINMGIILTRAASLAAQQAAKNIIVVSNRVFRLISAFICFLLVFSRTVKQKSIPGIVPFLGVNGFVAICLMMEGICRNYVRLGSQKKLQKGGFGVGRGMFGMSKVTALTTTAMSSTTVEQSSVDTN</sequence>
<keyword evidence="1" id="KW-1133">Transmembrane helix</keyword>
<organism evidence="3 4">
    <name type="scientific">Triparma laevis f. inornata</name>
    <dbReference type="NCBI Taxonomy" id="1714386"/>
    <lineage>
        <taxon>Eukaryota</taxon>
        <taxon>Sar</taxon>
        <taxon>Stramenopiles</taxon>
        <taxon>Ochrophyta</taxon>
        <taxon>Bolidophyceae</taxon>
        <taxon>Parmales</taxon>
        <taxon>Triparmaceae</taxon>
        <taxon>Triparma</taxon>
    </lineage>
</organism>
<name>A0A9W7EB90_9STRA</name>
<dbReference type="EMBL" id="BLQM01000177">
    <property type="protein sequence ID" value="GMH72617.1"/>
    <property type="molecule type" value="Genomic_DNA"/>
</dbReference>
<feature type="transmembrane region" description="Helical" evidence="1">
    <location>
        <begin position="111"/>
        <end position="132"/>
    </location>
</feature>
<evidence type="ECO:0000313" key="4">
    <source>
        <dbReference type="Proteomes" id="UP001162640"/>
    </source>
</evidence>
<feature type="transmembrane region" description="Helical" evidence="1">
    <location>
        <begin position="343"/>
        <end position="363"/>
    </location>
</feature>
<feature type="signal peptide" evidence="2">
    <location>
        <begin position="1"/>
        <end position="21"/>
    </location>
</feature>
<keyword evidence="1" id="KW-0812">Transmembrane</keyword>
<accession>A0A9W7EB90</accession>
<feature type="transmembrane region" description="Helical" evidence="1">
    <location>
        <begin position="313"/>
        <end position="331"/>
    </location>
</feature>
<evidence type="ECO:0000256" key="1">
    <source>
        <dbReference type="SAM" id="Phobius"/>
    </source>
</evidence>
<gene>
    <name evidence="3" type="ORF">TL16_g05966</name>
</gene>
<feature type="transmembrane region" description="Helical" evidence="1">
    <location>
        <begin position="71"/>
        <end position="90"/>
    </location>
</feature>
<proteinExistence type="predicted"/>
<protein>
    <recommendedName>
        <fullName evidence="5">EGF-like domain-containing protein</fullName>
    </recommendedName>
</protein>
<keyword evidence="2" id="KW-0732">Signal</keyword>
<evidence type="ECO:0000313" key="3">
    <source>
        <dbReference type="EMBL" id="GMH72617.1"/>
    </source>
</evidence>
<comment type="caution">
    <text evidence="3">The sequence shown here is derived from an EMBL/GenBank/DDBJ whole genome shotgun (WGS) entry which is preliminary data.</text>
</comment>
<evidence type="ECO:0000256" key="2">
    <source>
        <dbReference type="SAM" id="SignalP"/>
    </source>
</evidence>
<dbReference type="AlphaFoldDB" id="A0A9W7EB90"/>
<evidence type="ECO:0008006" key="5">
    <source>
        <dbReference type="Google" id="ProtNLM"/>
    </source>
</evidence>
<feature type="transmembrane region" description="Helical" evidence="1">
    <location>
        <begin position="194"/>
        <end position="214"/>
    </location>
</feature>
<feature type="transmembrane region" description="Helical" evidence="1">
    <location>
        <begin position="220"/>
        <end position="239"/>
    </location>
</feature>
<feature type="chain" id="PRO_5040727246" description="EGF-like domain-containing protein" evidence="2">
    <location>
        <begin position="22"/>
        <end position="409"/>
    </location>
</feature>
<feature type="transmembrane region" description="Helical" evidence="1">
    <location>
        <begin position="152"/>
        <end position="173"/>
    </location>
</feature>
<dbReference type="Proteomes" id="UP001162640">
    <property type="component" value="Unassembled WGS sequence"/>
</dbReference>
<reference evidence="4" key="1">
    <citation type="journal article" date="2023" name="Commun. Biol.">
        <title>Genome analysis of Parmales, the sister group of diatoms, reveals the evolutionary specialization of diatoms from phago-mixotrophs to photoautotrophs.</title>
        <authorList>
            <person name="Ban H."/>
            <person name="Sato S."/>
            <person name="Yoshikawa S."/>
            <person name="Yamada K."/>
            <person name="Nakamura Y."/>
            <person name="Ichinomiya M."/>
            <person name="Sato N."/>
            <person name="Blanc-Mathieu R."/>
            <person name="Endo H."/>
            <person name="Kuwata A."/>
            <person name="Ogata H."/>
        </authorList>
    </citation>
    <scope>NUCLEOTIDE SEQUENCE [LARGE SCALE GENOMIC DNA]</scope>
</reference>
<keyword evidence="1" id="KW-0472">Membrane</keyword>